<dbReference type="PANTHER" id="PTHR35603">
    <property type="match status" value="1"/>
</dbReference>
<dbReference type="PANTHER" id="PTHR35603:SF2">
    <property type="entry name" value="OUTER MEMBRANE LIPOPROTEIN"/>
    <property type="match status" value="1"/>
</dbReference>
<organism evidence="5 6">
    <name type="scientific">Shewanella intestini</name>
    <dbReference type="NCBI Taxonomy" id="2017544"/>
    <lineage>
        <taxon>Bacteria</taxon>
        <taxon>Pseudomonadati</taxon>
        <taxon>Pseudomonadota</taxon>
        <taxon>Gammaproteobacteria</taxon>
        <taxon>Alteromonadales</taxon>
        <taxon>Shewanellaceae</taxon>
        <taxon>Shewanella</taxon>
    </lineage>
</organism>
<evidence type="ECO:0000259" key="4">
    <source>
        <dbReference type="Pfam" id="PF05433"/>
    </source>
</evidence>
<gene>
    <name evidence="5" type="ORF">G3R48_07515</name>
</gene>
<feature type="chain" id="PRO_5046623573" evidence="3">
    <location>
        <begin position="31"/>
        <end position="164"/>
    </location>
</feature>
<keyword evidence="6" id="KW-1185">Reference proteome</keyword>
<evidence type="ECO:0000313" key="5">
    <source>
        <dbReference type="EMBL" id="MBR9727833.1"/>
    </source>
</evidence>
<dbReference type="Pfam" id="PF05433">
    <property type="entry name" value="Rick_17kDa_Anti"/>
    <property type="match status" value="1"/>
</dbReference>
<dbReference type="EMBL" id="JAAIKR010000005">
    <property type="protein sequence ID" value="MBR9727833.1"/>
    <property type="molecule type" value="Genomic_DNA"/>
</dbReference>
<evidence type="ECO:0000256" key="2">
    <source>
        <dbReference type="ARBA" id="ARBA00023136"/>
    </source>
</evidence>
<comment type="caution">
    <text evidence="5">The sequence shown here is derived from an EMBL/GenBank/DDBJ whole genome shotgun (WGS) entry which is preliminary data.</text>
</comment>
<evidence type="ECO:0000256" key="1">
    <source>
        <dbReference type="ARBA" id="ARBA00004370"/>
    </source>
</evidence>
<dbReference type="InterPro" id="IPR008816">
    <property type="entry name" value="Gly_zipper_2TM_dom"/>
</dbReference>
<protein>
    <submittedName>
        <fullName evidence="5">Glycine zipper 2TM domain-containing protein</fullName>
    </submittedName>
</protein>
<keyword evidence="2" id="KW-0472">Membrane</keyword>
<dbReference type="InterPro" id="IPR051407">
    <property type="entry name" value="Bact_OM_lipoprot/Surf_antigen"/>
</dbReference>
<sequence length="164" mass="18091">MLMFHIKKKQITAILSTILIVMSVMTPAQAKYDRNTAQQVEKVTFGTVESVKHVTEQQLIEDQNQGWRTFGGALIGGLIGNQFGGGHGRNVATVLGAIAGGAMARQYHQSPQYIEYKIIELMIKNDDGTQVMVIQDEDPSMAFNAGDDVRVVYLKGYVRVDLAM</sequence>
<comment type="subcellular location">
    <subcellularLocation>
        <location evidence="1">Membrane</location>
    </subcellularLocation>
</comment>
<evidence type="ECO:0000313" key="6">
    <source>
        <dbReference type="Proteomes" id="UP000811844"/>
    </source>
</evidence>
<accession>A0ABS5I1Y6</accession>
<evidence type="ECO:0000256" key="3">
    <source>
        <dbReference type="SAM" id="SignalP"/>
    </source>
</evidence>
<proteinExistence type="predicted"/>
<reference evidence="5 6" key="1">
    <citation type="submission" date="2020-02" db="EMBL/GenBank/DDBJ databases">
        <title>Shewanella WXL01 sp. nov., a marine bacterium isolated from green algae in Luhuitou Fringing Reef (Northern South China Sea).</title>
        <authorList>
            <person name="Wang X."/>
        </authorList>
    </citation>
    <scope>NUCLEOTIDE SEQUENCE [LARGE SCALE GENOMIC DNA]</scope>
    <source>
        <strain evidence="5 6">MCCC 1A01895</strain>
    </source>
</reference>
<feature type="domain" description="Glycine zipper 2TM" evidence="4">
    <location>
        <begin position="69"/>
        <end position="106"/>
    </location>
</feature>
<feature type="signal peptide" evidence="3">
    <location>
        <begin position="1"/>
        <end position="30"/>
    </location>
</feature>
<dbReference type="Proteomes" id="UP000811844">
    <property type="component" value="Unassembled WGS sequence"/>
</dbReference>
<keyword evidence="3" id="KW-0732">Signal</keyword>
<dbReference type="RefSeq" id="WP_153663684.1">
    <property type="nucleotide sequence ID" value="NZ_JAAIKR010000005.1"/>
</dbReference>
<name>A0ABS5I1Y6_9GAMM</name>